<gene>
    <name evidence="1" type="ORF">DEO72_LG11g1695</name>
</gene>
<evidence type="ECO:0000313" key="1">
    <source>
        <dbReference type="EMBL" id="QCE14691.1"/>
    </source>
</evidence>
<proteinExistence type="predicted"/>
<organism evidence="1 2">
    <name type="scientific">Vigna unguiculata</name>
    <name type="common">Cowpea</name>
    <dbReference type="NCBI Taxonomy" id="3917"/>
    <lineage>
        <taxon>Eukaryota</taxon>
        <taxon>Viridiplantae</taxon>
        <taxon>Streptophyta</taxon>
        <taxon>Embryophyta</taxon>
        <taxon>Tracheophyta</taxon>
        <taxon>Spermatophyta</taxon>
        <taxon>Magnoliopsida</taxon>
        <taxon>eudicotyledons</taxon>
        <taxon>Gunneridae</taxon>
        <taxon>Pentapetalae</taxon>
        <taxon>rosids</taxon>
        <taxon>fabids</taxon>
        <taxon>Fabales</taxon>
        <taxon>Fabaceae</taxon>
        <taxon>Papilionoideae</taxon>
        <taxon>50 kb inversion clade</taxon>
        <taxon>NPAAA clade</taxon>
        <taxon>indigoferoid/millettioid clade</taxon>
        <taxon>Phaseoleae</taxon>
        <taxon>Vigna</taxon>
    </lineage>
</organism>
<reference evidence="1 2" key="1">
    <citation type="submission" date="2019-04" db="EMBL/GenBank/DDBJ databases">
        <title>An improved genome assembly and genetic linkage map for asparagus bean, Vigna unguiculata ssp. sesquipedialis.</title>
        <authorList>
            <person name="Xia Q."/>
            <person name="Zhang R."/>
            <person name="Dong Y."/>
        </authorList>
    </citation>
    <scope>NUCLEOTIDE SEQUENCE [LARGE SCALE GENOMIC DNA]</scope>
    <source>
        <tissue evidence="1">Leaf</tissue>
    </source>
</reference>
<dbReference type="EMBL" id="CP039355">
    <property type="protein sequence ID" value="QCE14691.1"/>
    <property type="molecule type" value="Genomic_DNA"/>
</dbReference>
<keyword evidence="2" id="KW-1185">Reference proteome</keyword>
<name>A0A4D6NP21_VIGUN</name>
<sequence length="183" mass="20125">MAAAMLPGAAMAAGDAAILLAACSWLLAMQIFARMAWTTVASLQRRLCWPMVCANLVQAYYSDGSSLVKMQKLCYAFFAGPLVLLRTWLQVLDLLFSGDMAVAFSGARTQVLLLYARRGWLPWSMNEEAAAMEAAASRCCCNGEEAGTVLPWWCKGELMEVLVARGGRKTCCRQGWRLLLPTW</sequence>
<dbReference type="AlphaFoldDB" id="A0A4D6NP21"/>
<accession>A0A4D6NP21</accession>
<dbReference type="Proteomes" id="UP000501690">
    <property type="component" value="Linkage Group LG11"/>
</dbReference>
<protein>
    <submittedName>
        <fullName evidence="1">Uncharacterized protein</fullName>
    </submittedName>
</protein>
<evidence type="ECO:0000313" key="2">
    <source>
        <dbReference type="Proteomes" id="UP000501690"/>
    </source>
</evidence>